<gene>
    <name evidence="2" type="ORF">Fcan01_28156</name>
</gene>
<feature type="chain" id="PRO_5012646516" evidence="1">
    <location>
        <begin position="20"/>
        <end position="141"/>
    </location>
</feature>
<name>A0A226CYD4_FOLCA</name>
<protein>
    <submittedName>
        <fullName evidence="2">Uncharacterized protein</fullName>
    </submittedName>
</protein>
<organism evidence="2 3">
    <name type="scientific">Folsomia candida</name>
    <name type="common">Springtail</name>
    <dbReference type="NCBI Taxonomy" id="158441"/>
    <lineage>
        <taxon>Eukaryota</taxon>
        <taxon>Metazoa</taxon>
        <taxon>Ecdysozoa</taxon>
        <taxon>Arthropoda</taxon>
        <taxon>Hexapoda</taxon>
        <taxon>Collembola</taxon>
        <taxon>Entomobryomorpha</taxon>
        <taxon>Isotomoidea</taxon>
        <taxon>Isotomidae</taxon>
        <taxon>Proisotominae</taxon>
        <taxon>Folsomia</taxon>
    </lineage>
</organism>
<dbReference type="AlphaFoldDB" id="A0A226CYD4"/>
<dbReference type="EMBL" id="LNIX01000065">
    <property type="protein sequence ID" value="OXA37056.1"/>
    <property type="molecule type" value="Genomic_DNA"/>
</dbReference>
<keyword evidence="3" id="KW-1185">Reference proteome</keyword>
<proteinExistence type="predicted"/>
<evidence type="ECO:0000313" key="2">
    <source>
        <dbReference type="EMBL" id="OXA37056.1"/>
    </source>
</evidence>
<evidence type="ECO:0000256" key="1">
    <source>
        <dbReference type="SAM" id="SignalP"/>
    </source>
</evidence>
<keyword evidence="1" id="KW-0732">Signal</keyword>
<evidence type="ECO:0000313" key="3">
    <source>
        <dbReference type="Proteomes" id="UP000198287"/>
    </source>
</evidence>
<comment type="caution">
    <text evidence="2">The sequence shown here is derived from an EMBL/GenBank/DDBJ whole genome shotgun (WGS) entry which is preliminary data.</text>
</comment>
<sequence length="141" mass="15478">MQFFVVLFLVAVTISESVGGGIDVNKEIATYSTCNGKSVVFPPETVTKGILAAAICAKLCVFRHMDGPMIGNKLNKLWMKKEGRKTSMGDEDAKDKIIEGVDKCLKDDADMVEVDGKCPAFQKVYDCMLKNYEIICKGKKA</sequence>
<feature type="signal peptide" evidence="1">
    <location>
        <begin position="1"/>
        <end position="19"/>
    </location>
</feature>
<dbReference type="Proteomes" id="UP000198287">
    <property type="component" value="Unassembled WGS sequence"/>
</dbReference>
<accession>A0A226CYD4</accession>
<reference evidence="2 3" key="1">
    <citation type="submission" date="2015-12" db="EMBL/GenBank/DDBJ databases">
        <title>The genome of Folsomia candida.</title>
        <authorList>
            <person name="Faddeeva A."/>
            <person name="Derks M.F."/>
            <person name="Anvar Y."/>
            <person name="Smit S."/>
            <person name="Van Straalen N."/>
            <person name="Roelofs D."/>
        </authorList>
    </citation>
    <scope>NUCLEOTIDE SEQUENCE [LARGE SCALE GENOMIC DNA]</scope>
    <source>
        <strain evidence="2 3">VU population</strain>
        <tissue evidence="2">Whole body</tissue>
    </source>
</reference>
<dbReference type="OrthoDB" id="10044919at2759"/>